<keyword evidence="4" id="KW-1185">Reference proteome</keyword>
<keyword evidence="2" id="KW-0812">Transmembrane</keyword>
<sequence>MASMMNLHTDPTVLAVLADDDGGWSAGNWAWLIAGLVVLALVIGLLSWLMRRGRQSRHDDHTTRRSGATPQTDARHTQDPRRGDDLGGEIRGQGKGGGKRGMGGPRHGRGRPHTP</sequence>
<proteinExistence type="predicted"/>
<gene>
    <name evidence="3" type="ORF">JGS22_001920</name>
</gene>
<keyword evidence="2" id="KW-1133">Transmembrane helix</keyword>
<evidence type="ECO:0000256" key="1">
    <source>
        <dbReference type="SAM" id="MobiDB-lite"/>
    </source>
</evidence>
<protein>
    <submittedName>
        <fullName evidence="3">Uncharacterized protein</fullName>
    </submittedName>
</protein>
<feature type="transmembrane region" description="Helical" evidence="2">
    <location>
        <begin position="29"/>
        <end position="49"/>
    </location>
</feature>
<feature type="region of interest" description="Disordered" evidence="1">
    <location>
        <begin position="53"/>
        <end position="115"/>
    </location>
</feature>
<feature type="compositionally biased region" description="Basic and acidic residues" evidence="1">
    <location>
        <begin position="73"/>
        <end position="85"/>
    </location>
</feature>
<dbReference type="RefSeq" id="WP_211040162.1">
    <property type="nucleotide sequence ID" value="NZ_JAELVF020000001.1"/>
</dbReference>
<feature type="compositionally biased region" description="Basic residues" evidence="1">
    <location>
        <begin position="106"/>
        <end position="115"/>
    </location>
</feature>
<dbReference type="AlphaFoldDB" id="A0A949JDI0"/>
<dbReference type="Proteomes" id="UP000694501">
    <property type="component" value="Unassembled WGS sequence"/>
</dbReference>
<evidence type="ECO:0000313" key="4">
    <source>
        <dbReference type="Proteomes" id="UP000694501"/>
    </source>
</evidence>
<accession>A0A949JDI0</accession>
<dbReference type="EMBL" id="JAELVF020000001">
    <property type="protein sequence ID" value="MBU7596429.1"/>
    <property type="molecule type" value="Genomic_DNA"/>
</dbReference>
<keyword evidence="2" id="KW-0472">Membrane</keyword>
<name>A0A949JDI0_9ACTN</name>
<organism evidence="3 4">
    <name type="scientific">Streptomyces tardus</name>
    <dbReference type="NCBI Taxonomy" id="2780544"/>
    <lineage>
        <taxon>Bacteria</taxon>
        <taxon>Bacillati</taxon>
        <taxon>Actinomycetota</taxon>
        <taxon>Actinomycetes</taxon>
        <taxon>Kitasatosporales</taxon>
        <taxon>Streptomycetaceae</taxon>
        <taxon>Streptomyces</taxon>
    </lineage>
</organism>
<comment type="caution">
    <text evidence="3">The sequence shown here is derived from an EMBL/GenBank/DDBJ whole genome shotgun (WGS) entry which is preliminary data.</text>
</comment>
<evidence type="ECO:0000313" key="3">
    <source>
        <dbReference type="EMBL" id="MBU7596429.1"/>
    </source>
</evidence>
<evidence type="ECO:0000256" key="2">
    <source>
        <dbReference type="SAM" id="Phobius"/>
    </source>
</evidence>
<reference evidence="3" key="1">
    <citation type="submission" date="2021-06" db="EMBL/GenBank/DDBJ databases">
        <title>Sequencing of actinobacteria type strains.</title>
        <authorList>
            <person name="Nguyen G.-S."/>
            <person name="Wentzel A."/>
        </authorList>
    </citation>
    <scope>NUCLEOTIDE SEQUENCE</scope>
    <source>
        <strain evidence="3">P38-E01</strain>
    </source>
</reference>
<feature type="compositionally biased region" description="Gly residues" evidence="1">
    <location>
        <begin position="89"/>
        <end position="105"/>
    </location>
</feature>